<keyword evidence="4" id="KW-1185">Reference proteome</keyword>
<accession>A0A0R1Q5E4</accession>
<dbReference type="PATRIC" id="fig|1423769.4.peg.2667"/>
<organism evidence="3 4">
    <name type="scientific">Lacticaseibacillus manihotivorans DSM 13343 = JCM 12514</name>
    <dbReference type="NCBI Taxonomy" id="1423769"/>
    <lineage>
        <taxon>Bacteria</taxon>
        <taxon>Bacillati</taxon>
        <taxon>Bacillota</taxon>
        <taxon>Bacilli</taxon>
        <taxon>Lactobacillales</taxon>
        <taxon>Lactobacillaceae</taxon>
        <taxon>Lacticaseibacillus</taxon>
    </lineage>
</organism>
<dbReference type="InterPro" id="IPR027994">
    <property type="entry name" value="WxL_dom"/>
</dbReference>
<name>A0A0R1Q5E4_9LACO</name>
<dbReference type="OrthoDB" id="2282798at2"/>
<gene>
    <name evidence="3" type="ORF">FD01_GL002468</name>
</gene>
<dbReference type="Proteomes" id="UP000051790">
    <property type="component" value="Unassembled WGS sequence"/>
</dbReference>
<dbReference type="EMBL" id="AZEU01000292">
    <property type="protein sequence ID" value="KRL39566.1"/>
    <property type="molecule type" value="Genomic_DNA"/>
</dbReference>
<sequence>MFKRILQLSFGFVIAIAMSGALNVHAADTDTRTATTQASISLKAGGNITLDSAPDFDFPSTTIDADHETNPKLSYSDNQSDVLQVTNPGLSDGWSVTLQVGRFETANGSRYLKGASLDLSSNDKFAGAGVLKGTTNYDAGVATTSNNTTDTKSEPVDYDTTTGKYSFPANTRPLVQSYNLPAEGDPIDMFMAFPGQGVGIWQTAFDATLHIPAGNVEGSYKADLTWTLTNAPTI</sequence>
<dbReference type="RefSeq" id="WP_056964900.1">
    <property type="nucleotide sequence ID" value="NZ_AZEU01000292.1"/>
</dbReference>
<proteinExistence type="predicted"/>
<feature type="signal peptide" evidence="1">
    <location>
        <begin position="1"/>
        <end position="26"/>
    </location>
</feature>
<feature type="domain" description="WxL" evidence="2">
    <location>
        <begin position="43"/>
        <end position="232"/>
    </location>
</feature>
<protein>
    <recommendedName>
        <fullName evidence="2">WxL domain-containing protein</fullName>
    </recommendedName>
</protein>
<dbReference type="AlphaFoldDB" id="A0A0R1Q5E4"/>
<feature type="chain" id="PRO_5006409250" description="WxL domain-containing protein" evidence="1">
    <location>
        <begin position="27"/>
        <end position="234"/>
    </location>
</feature>
<evidence type="ECO:0000256" key="1">
    <source>
        <dbReference type="SAM" id="SignalP"/>
    </source>
</evidence>
<evidence type="ECO:0000259" key="2">
    <source>
        <dbReference type="Pfam" id="PF13731"/>
    </source>
</evidence>
<dbReference type="Pfam" id="PF13731">
    <property type="entry name" value="WxL"/>
    <property type="match status" value="1"/>
</dbReference>
<keyword evidence="1" id="KW-0732">Signal</keyword>
<comment type="caution">
    <text evidence="3">The sequence shown here is derived from an EMBL/GenBank/DDBJ whole genome shotgun (WGS) entry which is preliminary data.</text>
</comment>
<evidence type="ECO:0000313" key="3">
    <source>
        <dbReference type="EMBL" id="KRL39566.1"/>
    </source>
</evidence>
<evidence type="ECO:0000313" key="4">
    <source>
        <dbReference type="Proteomes" id="UP000051790"/>
    </source>
</evidence>
<reference evidence="3 4" key="1">
    <citation type="journal article" date="2015" name="Genome Announc.">
        <title>Expanding the biotechnology potential of lactobacilli through comparative genomics of 213 strains and associated genera.</title>
        <authorList>
            <person name="Sun Z."/>
            <person name="Harris H.M."/>
            <person name="McCann A."/>
            <person name="Guo C."/>
            <person name="Argimon S."/>
            <person name="Zhang W."/>
            <person name="Yang X."/>
            <person name="Jeffery I.B."/>
            <person name="Cooney J.C."/>
            <person name="Kagawa T.F."/>
            <person name="Liu W."/>
            <person name="Song Y."/>
            <person name="Salvetti E."/>
            <person name="Wrobel A."/>
            <person name="Rasinkangas P."/>
            <person name="Parkhill J."/>
            <person name="Rea M.C."/>
            <person name="O'Sullivan O."/>
            <person name="Ritari J."/>
            <person name="Douillard F.P."/>
            <person name="Paul Ross R."/>
            <person name="Yang R."/>
            <person name="Briner A.E."/>
            <person name="Felis G.E."/>
            <person name="de Vos W.M."/>
            <person name="Barrangou R."/>
            <person name="Klaenhammer T.R."/>
            <person name="Caufield P.W."/>
            <person name="Cui Y."/>
            <person name="Zhang H."/>
            <person name="O'Toole P.W."/>
        </authorList>
    </citation>
    <scope>NUCLEOTIDE SEQUENCE [LARGE SCALE GENOMIC DNA]</scope>
    <source>
        <strain evidence="3 4">DSM 13343</strain>
    </source>
</reference>